<evidence type="ECO:0000259" key="2">
    <source>
        <dbReference type="Pfam" id="PF13439"/>
    </source>
</evidence>
<evidence type="ECO:0000313" key="4">
    <source>
        <dbReference type="Proteomes" id="UP000308181"/>
    </source>
</evidence>
<dbReference type="InterPro" id="IPR001296">
    <property type="entry name" value="Glyco_trans_1"/>
</dbReference>
<evidence type="ECO:0000313" key="3">
    <source>
        <dbReference type="EMBL" id="TKC00385.1"/>
    </source>
</evidence>
<organism evidence="3 4">
    <name type="scientific">Pedobacter cryophilus</name>
    <dbReference type="NCBI Taxonomy" id="2571271"/>
    <lineage>
        <taxon>Bacteria</taxon>
        <taxon>Pseudomonadati</taxon>
        <taxon>Bacteroidota</taxon>
        <taxon>Sphingobacteriia</taxon>
        <taxon>Sphingobacteriales</taxon>
        <taxon>Sphingobacteriaceae</taxon>
        <taxon>Pedobacter</taxon>
    </lineage>
</organism>
<feature type="domain" description="Glycosyl transferase family 1" evidence="1">
    <location>
        <begin position="181"/>
        <end position="349"/>
    </location>
</feature>
<gene>
    <name evidence="3" type="ORF">FA046_01505</name>
</gene>
<evidence type="ECO:0000259" key="1">
    <source>
        <dbReference type="Pfam" id="PF00534"/>
    </source>
</evidence>
<dbReference type="OrthoDB" id="9792322at2"/>
<feature type="domain" description="Glycosyltransferase subfamily 4-like N-terminal" evidence="2">
    <location>
        <begin position="80"/>
        <end position="178"/>
    </location>
</feature>
<proteinExistence type="predicted"/>
<dbReference type="SUPFAM" id="SSF53756">
    <property type="entry name" value="UDP-Glycosyltransferase/glycogen phosphorylase"/>
    <property type="match status" value="1"/>
</dbReference>
<dbReference type="CDD" id="cd03801">
    <property type="entry name" value="GT4_PimA-like"/>
    <property type="match status" value="1"/>
</dbReference>
<dbReference type="PANTHER" id="PTHR45947">
    <property type="entry name" value="SULFOQUINOVOSYL TRANSFERASE SQD2"/>
    <property type="match status" value="1"/>
</dbReference>
<dbReference type="EMBL" id="SWBP01000001">
    <property type="protein sequence ID" value="TKC00385.1"/>
    <property type="molecule type" value="Genomic_DNA"/>
</dbReference>
<dbReference type="InterPro" id="IPR028098">
    <property type="entry name" value="Glyco_trans_4-like_N"/>
</dbReference>
<dbReference type="InterPro" id="IPR050194">
    <property type="entry name" value="Glycosyltransferase_grp1"/>
</dbReference>
<keyword evidence="4" id="KW-1185">Reference proteome</keyword>
<dbReference type="PANTHER" id="PTHR45947:SF3">
    <property type="entry name" value="SULFOQUINOVOSYL TRANSFERASE SQD2"/>
    <property type="match status" value="1"/>
</dbReference>
<keyword evidence="3" id="KW-0808">Transferase</keyword>
<dbReference type="Pfam" id="PF00534">
    <property type="entry name" value="Glycos_transf_1"/>
    <property type="match status" value="1"/>
</dbReference>
<dbReference type="RefSeq" id="WP_136824595.1">
    <property type="nucleotide sequence ID" value="NZ_SWBP01000001.1"/>
</dbReference>
<dbReference type="GO" id="GO:0016757">
    <property type="term" value="F:glycosyltransferase activity"/>
    <property type="evidence" value="ECO:0007669"/>
    <property type="project" value="InterPro"/>
</dbReference>
<name>A0A4U1C540_9SPHI</name>
<dbReference type="Pfam" id="PF13439">
    <property type="entry name" value="Glyco_transf_4"/>
    <property type="match status" value="1"/>
</dbReference>
<dbReference type="AlphaFoldDB" id="A0A4U1C540"/>
<accession>A0A4U1C540</accession>
<comment type="caution">
    <text evidence="3">The sequence shown here is derived from an EMBL/GenBank/DDBJ whole genome shotgun (WGS) entry which is preliminary data.</text>
</comment>
<protein>
    <submittedName>
        <fullName evidence="3">Glycosyltransferase family 4 protein</fullName>
    </submittedName>
</protein>
<reference evidence="3 4" key="1">
    <citation type="submission" date="2019-04" db="EMBL/GenBank/DDBJ databases">
        <title>Pedobacter sp. AR-3-17 sp. nov., isolated from Arctic soil.</title>
        <authorList>
            <person name="Dahal R.H."/>
            <person name="Kim D.-U."/>
        </authorList>
    </citation>
    <scope>NUCLEOTIDE SEQUENCE [LARGE SCALE GENOMIC DNA]</scope>
    <source>
        <strain evidence="3 4">AR-3-17</strain>
    </source>
</reference>
<sequence>MNDIDFNLCIIKPNASVYSETFIQNHIDNLPGNVSLLYGGAFPVYEQDGRYLIKSKLDLLIYLFQKKILKKTNIKVRNKALVHYLKSNKIDVVLAEYGMVGASVCNACEQANVPLIIHFHGADAHHSPTINKFKFSYKNAFRYASAVICVSKFMYQALLKLGASPEKLFLNPYGVNLNKFEISHPENNSPILFFAGRFVAKKAPQIIIKAFSIVKKEMQDAKLIMAGDGPLLAESKLLAQSLNLENDIEFPGVYTHEKVAEKLKFARAFVQHSVTASDGDSEGTPNSILEASACGLPVISTKHAGINEAVLNEKTGLLSDEYDIDTFAKNMLRVLKDPTLASELGKNGALHIKENYDLSSQILSLSQIIKNAVSK</sequence>
<dbReference type="Proteomes" id="UP000308181">
    <property type="component" value="Unassembled WGS sequence"/>
</dbReference>
<dbReference type="Gene3D" id="3.40.50.2000">
    <property type="entry name" value="Glycogen Phosphorylase B"/>
    <property type="match status" value="2"/>
</dbReference>